<evidence type="ECO:0000256" key="2">
    <source>
        <dbReference type="ARBA" id="ARBA00022679"/>
    </source>
</evidence>
<dbReference type="OrthoDB" id="9793723at2"/>
<dbReference type="EMBL" id="WTYE01000001">
    <property type="protein sequence ID" value="MXP32319.1"/>
    <property type="molecule type" value="Genomic_DNA"/>
</dbReference>
<evidence type="ECO:0000256" key="1">
    <source>
        <dbReference type="ARBA" id="ARBA00022603"/>
    </source>
</evidence>
<dbReference type="GO" id="GO:0032259">
    <property type="term" value="P:methylation"/>
    <property type="evidence" value="ECO:0007669"/>
    <property type="project" value="UniProtKB-KW"/>
</dbReference>
<organism evidence="3 4">
    <name type="scientific">Parerythrobacter jejuensis</name>
    <dbReference type="NCBI Taxonomy" id="795812"/>
    <lineage>
        <taxon>Bacteria</taxon>
        <taxon>Pseudomonadati</taxon>
        <taxon>Pseudomonadota</taxon>
        <taxon>Alphaproteobacteria</taxon>
        <taxon>Sphingomonadales</taxon>
        <taxon>Erythrobacteraceae</taxon>
        <taxon>Parerythrobacter</taxon>
    </lineage>
</organism>
<accession>A0A845AS54</accession>
<dbReference type="InterPro" id="IPR050602">
    <property type="entry name" value="Malonyl-ACP_OMT"/>
</dbReference>
<dbReference type="PANTHER" id="PTHR13090:SF1">
    <property type="entry name" value="ARGININE-HYDROXYLASE NDUFAF5, MITOCHONDRIAL"/>
    <property type="match status" value="1"/>
</dbReference>
<dbReference type="Proteomes" id="UP000446786">
    <property type="component" value="Unassembled WGS sequence"/>
</dbReference>
<dbReference type="Pfam" id="PF13489">
    <property type="entry name" value="Methyltransf_23"/>
    <property type="match status" value="1"/>
</dbReference>
<sequence length="251" mass="27520">MDRAPPNIFSRHQATAKWARSRSRQRQPDAADYIVETIAGDLIERLDFMRFEPKNSLVVGDSSGTLPDWLRSKGSAGHVGLLGEFEEEQPGPREMFDLIVHLLGLGHVNDLPGALVHARNALTKGGLFVAAFPGAGSLATLRAIMLEADGDRPAARMHPLVDSQAATGLLQRAGFARQVVDSFPIKVRYPSITRMISDLRDQGLTRSLTSTVPPLTRASLLRAEEAFDALRDDQGKVTETFEILVLTGWRD</sequence>
<dbReference type="Gene3D" id="3.40.50.150">
    <property type="entry name" value="Vaccinia Virus protein VP39"/>
    <property type="match status" value="1"/>
</dbReference>
<keyword evidence="1 3" id="KW-0489">Methyltransferase</keyword>
<comment type="caution">
    <text evidence="3">The sequence shown here is derived from an EMBL/GenBank/DDBJ whole genome shotgun (WGS) entry which is preliminary data.</text>
</comment>
<dbReference type="AlphaFoldDB" id="A0A845AS54"/>
<evidence type="ECO:0000313" key="3">
    <source>
        <dbReference type="EMBL" id="MXP32319.1"/>
    </source>
</evidence>
<proteinExistence type="predicted"/>
<dbReference type="GO" id="GO:0008168">
    <property type="term" value="F:methyltransferase activity"/>
    <property type="evidence" value="ECO:0007669"/>
    <property type="project" value="UniProtKB-KW"/>
</dbReference>
<dbReference type="InterPro" id="IPR029063">
    <property type="entry name" value="SAM-dependent_MTases_sf"/>
</dbReference>
<gene>
    <name evidence="3" type="ORF">GRI94_10870</name>
</gene>
<keyword evidence="2 3" id="KW-0808">Transferase</keyword>
<dbReference type="SUPFAM" id="SSF53335">
    <property type="entry name" value="S-adenosyl-L-methionine-dependent methyltransferases"/>
    <property type="match status" value="1"/>
</dbReference>
<keyword evidence="4" id="KW-1185">Reference proteome</keyword>
<reference evidence="3 4" key="1">
    <citation type="submission" date="2019-12" db="EMBL/GenBank/DDBJ databases">
        <title>Genomic-based taxomic classification of the family Erythrobacteraceae.</title>
        <authorList>
            <person name="Xu L."/>
        </authorList>
    </citation>
    <scope>NUCLEOTIDE SEQUENCE [LARGE SCALE GENOMIC DNA]</scope>
    <source>
        <strain evidence="3 4">JCM 16677</strain>
    </source>
</reference>
<protein>
    <submittedName>
        <fullName evidence="3">Methyltransferase domain-containing protein</fullName>
    </submittedName>
</protein>
<dbReference type="PANTHER" id="PTHR13090">
    <property type="entry name" value="ARGININE-HYDROXYLASE NDUFAF5, MITOCHONDRIAL"/>
    <property type="match status" value="1"/>
</dbReference>
<evidence type="ECO:0000313" key="4">
    <source>
        <dbReference type="Proteomes" id="UP000446786"/>
    </source>
</evidence>
<name>A0A845AS54_9SPHN</name>